<organism evidence="2 4">
    <name type="scientific">Natrialba magadii (strain ATCC 43099 / DSM 3394 / CCM 3739 / CIP 104546 / IAM 13178 / JCM 8861 / NBRC 102185 / NCIMB 2190 / MS3)</name>
    <name type="common">Natronobacterium magadii</name>
    <dbReference type="NCBI Taxonomy" id="547559"/>
    <lineage>
        <taxon>Archaea</taxon>
        <taxon>Methanobacteriati</taxon>
        <taxon>Methanobacteriota</taxon>
        <taxon>Stenosarchaea group</taxon>
        <taxon>Halobacteria</taxon>
        <taxon>Halobacteriales</taxon>
        <taxon>Natrialbaceae</taxon>
        <taxon>Natrialba</taxon>
    </lineage>
</organism>
<sequence length="272" mass="27714">MRTITTLGIGFIILGAVVLTGPVFGFGTISADRGVSVQTAADNESLLEITDTSEQATLTPESDVDLFHLTDTTGQIDGVEIGSVSIDGVDAADFDTTVDQSDDEYVVSIACGDSAANTAAPVSVELVTSGGVSVTAERTTAHAIPLECGSDDEEETYEDEVDSNDDIEVDDDGSFEDDVDIRGGGSIDAGGDLTFEGETKLRGDISADGDITFEGDVDITGGASIEAGGTIHFKAGADLNGDVHAGEDVMFDEPPDTSGGSSITADGDVIGA</sequence>
<dbReference type="HOGENOM" id="CLU_1021633_0_0_2"/>
<dbReference type="EMBL" id="AOHS01000012">
    <property type="protein sequence ID" value="ELY32717.1"/>
    <property type="molecule type" value="Genomic_DNA"/>
</dbReference>
<proteinExistence type="predicted"/>
<gene>
    <name evidence="2" type="ordered locus">Nmag_3747</name>
    <name evidence="3" type="ORF">C500_03434</name>
</gene>
<evidence type="ECO:0000313" key="4">
    <source>
        <dbReference type="Proteomes" id="UP000001879"/>
    </source>
</evidence>
<dbReference type="KEGG" id="nmg:Nmag_3747"/>
<geneLocation type="plasmid" evidence="2 4">
    <name>pNMAG01</name>
</geneLocation>
<keyword evidence="4" id="KW-1185">Reference proteome</keyword>
<reference evidence="2 4" key="2">
    <citation type="journal article" date="2012" name="BMC Genomics">
        <title>A comparative genomics perspective on the genetic content of the alkaliphilic haloarchaeon Natrialba magadii ATCC 43099T.</title>
        <authorList>
            <person name="Siddaramappa S."/>
            <person name="Challacombe J.F."/>
            <person name="Decastro R.E."/>
            <person name="Pfeiffer F."/>
            <person name="Sastre D.E."/>
            <person name="Gimenez M.I."/>
            <person name="Paggi R.A."/>
            <person name="Detter J.C."/>
            <person name="Davenport K.W."/>
            <person name="Goodwin L.A."/>
            <person name="Kyrpides N."/>
            <person name="Tapia R."/>
            <person name="Pitluck S."/>
            <person name="Lucas S."/>
            <person name="Woyke T."/>
            <person name="Maupin-Furlow J.A."/>
        </authorList>
    </citation>
    <scope>NUCLEOTIDE SEQUENCE [LARGE SCALE GENOMIC DNA]</scope>
    <source>
        <strain evidence="2">ATCC 43099</strain>
        <strain evidence="4">ATCC 43099 / DSM 3394 / CCM 3739 / CIP 104546 / IAM 13178 / JCM 8861 / NBRC 102185 / NCIMB 2190 / MS3</strain>
    </source>
</reference>
<dbReference type="AlphaFoldDB" id="D3T130"/>
<dbReference type="OrthoDB" id="194534at2157"/>
<dbReference type="Proteomes" id="UP000011543">
    <property type="component" value="Unassembled WGS sequence"/>
</dbReference>
<feature type="region of interest" description="Disordered" evidence="1">
    <location>
        <begin position="251"/>
        <end position="272"/>
    </location>
</feature>
<name>D3T130_NATMM</name>
<dbReference type="EMBL" id="CP001933">
    <property type="protein sequence ID" value="ADD07289.1"/>
    <property type="molecule type" value="Genomic_DNA"/>
</dbReference>
<reference evidence="2" key="4">
    <citation type="submission" date="2016-09" db="EMBL/GenBank/DDBJ databases">
        <authorList>
            <person name="Pfeiffer F."/>
        </authorList>
    </citation>
    <scope>NUCLEOTIDE SEQUENCE</scope>
    <source>
        <strain evidence="2">ATCC 43099</strain>
        <plasmid evidence="2">pNMAG01</plasmid>
    </source>
</reference>
<accession>D3T130</accession>
<evidence type="ECO:0000256" key="1">
    <source>
        <dbReference type="SAM" id="MobiDB-lite"/>
    </source>
</evidence>
<reference evidence="4" key="1">
    <citation type="submission" date="2010-02" db="EMBL/GenBank/DDBJ databases">
        <title>Complete sequence of plasmid 1 of Natrialba magadii ATCC 43099.</title>
        <authorList>
            <consortium name="US DOE Joint Genome Institute"/>
            <person name="Lucas S."/>
            <person name="Copeland A."/>
            <person name="Lapidus A."/>
            <person name="Cheng J.-F."/>
            <person name="Bruce D."/>
            <person name="Goodwin L."/>
            <person name="Pitluck S."/>
            <person name="Davenport K."/>
            <person name="Saunders E."/>
            <person name="Detter J.C."/>
            <person name="Han C."/>
            <person name="Tapia R."/>
            <person name="Land M."/>
            <person name="Hauser L."/>
            <person name="Kyrpides N."/>
            <person name="Mikhailova N."/>
            <person name="De Castro R.E."/>
            <person name="Maupin-Furlow J.A."/>
            <person name="Woyke T."/>
        </authorList>
    </citation>
    <scope>NUCLEOTIDE SEQUENCE [LARGE SCALE GENOMIC DNA]</scope>
    <source>
        <strain evidence="4">ATCC 43099 / DSM 3394 / CCM 3739 / CIP 104546 / IAM 13178 / JCM 8861 / NBRC 102185 / NCIMB 2190 / MS3</strain>
        <plasmid evidence="4">pNMAG01</plasmid>
    </source>
</reference>
<evidence type="ECO:0000313" key="3">
    <source>
        <dbReference type="EMBL" id="ELY32717.1"/>
    </source>
</evidence>
<dbReference type="Proteomes" id="UP000001879">
    <property type="component" value="Plasmid pNMAG01"/>
</dbReference>
<reference evidence="3 5" key="3">
    <citation type="journal article" date="2014" name="PLoS Genet.">
        <title>Phylogenetically driven sequencing of extremely halophilic archaea reveals strategies for static and dynamic osmo-response.</title>
        <authorList>
            <person name="Becker E.A."/>
            <person name="Seitzer P.M."/>
            <person name="Tritt A."/>
            <person name="Larsen D."/>
            <person name="Krusor M."/>
            <person name="Yao A.I."/>
            <person name="Wu D."/>
            <person name="Madern D."/>
            <person name="Eisen J.A."/>
            <person name="Darling A.E."/>
            <person name="Facciotti M.T."/>
        </authorList>
    </citation>
    <scope>NUCLEOTIDE SEQUENCE [LARGE SCALE GENOMIC DNA]</scope>
    <source>
        <strain evidence="5">ATCC 43099 / DSM 3394 / CCM 3739 / CIP 104546 / IAM 13178 / JCM 8861 / NBRC 102185 / NCIMB 2190 / MS3</strain>
        <strain evidence="3">MS-3</strain>
    </source>
</reference>
<dbReference type="PATRIC" id="fig|547559.17.peg.655"/>
<dbReference type="GeneID" id="8826617"/>
<evidence type="ECO:0000313" key="2">
    <source>
        <dbReference type="EMBL" id="ADD07289.1"/>
    </source>
</evidence>
<keyword evidence="2" id="KW-0614">Plasmid</keyword>
<evidence type="ECO:0000313" key="5">
    <source>
        <dbReference type="Proteomes" id="UP000011543"/>
    </source>
</evidence>
<protein>
    <submittedName>
        <fullName evidence="2">Uncharacterized protein</fullName>
    </submittedName>
</protein>
<dbReference type="RefSeq" id="WP_004214215.1">
    <property type="nucleotide sequence ID" value="NC_013923.1"/>
</dbReference>